<dbReference type="EMBL" id="JAUJGC010000022">
    <property type="protein sequence ID" value="MDN5269482.1"/>
    <property type="molecule type" value="Genomic_DNA"/>
</dbReference>
<comment type="caution">
    <text evidence="1">The sequence shown here is derived from an EMBL/GenBank/DDBJ whole genome shotgun (WGS) entry which is preliminary data.</text>
</comment>
<evidence type="ECO:0000313" key="2">
    <source>
        <dbReference type="Proteomes" id="UP001172310"/>
    </source>
</evidence>
<protein>
    <recommendedName>
        <fullName evidence="3">Phage protein</fullName>
    </recommendedName>
</protein>
<reference evidence="1" key="1">
    <citation type="submission" date="2023-07" db="EMBL/GenBank/DDBJ databases">
        <title>SVep1, a Temperate Phage of Human Oral Commensal Streptococcus vestibularis.</title>
        <authorList>
            <person name="Wu M."/>
            <person name="Zhu Y."/>
            <person name="Li Y."/>
        </authorList>
    </citation>
    <scope>NUCLEOTIDE SEQUENCE</scope>
    <source>
        <strain evidence="1">SVE8</strain>
    </source>
</reference>
<dbReference type="Proteomes" id="UP001172310">
    <property type="component" value="Unassembled WGS sequence"/>
</dbReference>
<evidence type="ECO:0000313" key="1">
    <source>
        <dbReference type="EMBL" id="MDN5269482.1"/>
    </source>
</evidence>
<name>A0AAW7QIX5_STRVE</name>
<evidence type="ECO:0008006" key="3">
    <source>
        <dbReference type="Google" id="ProtNLM"/>
    </source>
</evidence>
<dbReference type="RefSeq" id="WP_264472443.1">
    <property type="nucleotide sequence ID" value="NZ_JAJDKS010000015.1"/>
</dbReference>
<organism evidence="1 2">
    <name type="scientific">Streptococcus vestibularis</name>
    <dbReference type="NCBI Taxonomy" id="1343"/>
    <lineage>
        <taxon>Bacteria</taxon>
        <taxon>Bacillati</taxon>
        <taxon>Bacillota</taxon>
        <taxon>Bacilli</taxon>
        <taxon>Lactobacillales</taxon>
        <taxon>Streptococcaceae</taxon>
        <taxon>Streptococcus</taxon>
    </lineage>
</organism>
<accession>A0AAW7QIX5</accession>
<sequence length="40" mass="4348">MNEEDLKELLEFVATDYGRGYLDGVVGGVSALLKTSKEAE</sequence>
<proteinExistence type="predicted"/>
<dbReference type="AlphaFoldDB" id="A0AAW7QIX5"/>
<gene>
    <name evidence="1" type="ORF">QY913_04930</name>
</gene>